<feature type="transmembrane region" description="Helical" evidence="1">
    <location>
        <begin position="235"/>
        <end position="256"/>
    </location>
</feature>
<reference evidence="2" key="3">
    <citation type="submission" date="2019-06" db="EMBL/GenBank/DDBJ databases">
        <title>A comparative analysis of the Nautiliaceae.</title>
        <authorList>
            <person name="Grosche A."/>
            <person name="Smedile F."/>
            <person name="Vetriani C."/>
        </authorList>
    </citation>
    <scope>NUCLEOTIDE SEQUENCE</scope>
    <source>
        <strain evidence="2">TB6</strain>
    </source>
</reference>
<feature type="transmembrane region" description="Helical" evidence="1">
    <location>
        <begin position="333"/>
        <end position="352"/>
    </location>
</feature>
<name>A0AAJ4UX82_9BACT</name>
<dbReference type="PANTHER" id="PTHR30188">
    <property type="entry name" value="ABC TRANSPORTER PERMEASE PROTEIN-RELATED"/>
    <property type="match status" value="1"/>
</dbReference>
<evidence type="ECO:0000313" key="5">
    <source>
        <dbReference type="Proteomes" id="UP000298805"/>
    </source>
</evidence>
<protein>
    <submittedName>
        <fullName evidence="2">ABC transporter permease</fullName>
    </submittedName>
    <submittedName>
        <fullName evidence="3">Phospholipid/cholesterol/gamma-HCH transport system permease protein</fullName>
    </submittedName>
</protein>
<organism evidence="3 4">
    <name type="scientific">Caminibacter pacificus</name>
    <dbReference type="NCBI Taxonomy" id="1424653"/>
    <lineage>
        <taxon>Bacteria</taxon>
        <taxon>Pseudomonadati</taxon>
        <taxon>Campylobacterota</taxon>
        <taxon>Epsilonproteobacteria</taxon>
        <taxon>Nautiliales</taxon>
        <taxon>Nautiliaceae</taxon>
        <taxon>Caminibacter</taxon>
    </lineage>
</organism>
<feature type="transmembrane region" description="Helical" evidence="1">
    <location>
        <begin position="262"/>
        <end position="281"/>
    </location>
</feature>
<keyword evidence="1" id="KW-0472">Membrane</keyword>
<keyword evidence="5" id="KW-1185">Reference proteome</keyword>
<accession>A0AAJ4UX82</accession>
<dbReference type="InterPro" id="IPR003453">
    <property type="entry name" value="ABC_MlaE_roteobac"/>
</dbReference>
<dbReference type="EMBL" id="CP027432">
    <property type="protein sequence ID" value="QCI29123.1"/>
    <property type="molecule type" value="Genomic_DNA"/>
</dbReference>
<sequence length="356" mass="39853">MLKIITNHHLISLVGSLDKNTIQKAYYLKKEKNMTIDLKELKSMDYEGALFLVELSKNHKIINLPPHLKELFNFVAQNAKDLKIPEQKTNFLFHASNYLNDIFFAIKENTINFLLFFGEFIYFLIFLITHPWKFRFKETAAIIVKAGAGALPIVGLTSFLVGVVMAYQGAMQLSKFGANIFIVDMLDISIFREIAPLIAAIVVAGRSASAFSAEIGVMKLTEEIDAMKTLGFEPFWFLVIPRVIAMIIAMPLIVFFADMIGILGGMIISALSLNIGFDMFLNRTRDVLSLTQVFIGLGKAPFFGIVIALIGTYRGFQVRNSTQDIGKYTTKSVVNAIFWVIALDAIFSIIFAKFGI</sequence>
<dbReference type="RefSeq" id="WP_123352937.1">
    <property type="nucleotide sequence ID" value="NZ_CP027432.2"/>
</dbReference>
<dbReference type="Proteomes" id="UP000272781">
    <property type="component" value="Unassembled WGS sequence"/>
</dbReference>
<reference evidence="3 4" key="2">
    <citation type="submission" date="2018-11" db="EMBL/GenBank/DDBJ databases">
        <title>Genomic Encyclopedia of Type Strains, Phase IV (KMG-IV): sequencing the most valuable type-strain genomes for metagenomic binning, comparative biology and taxonomic classification.</title>
        <authorList>
            <person name="Goeker M."/>
        </authorList>
    </citation>
    <scope>NUCLEOTIDE SEQUENCE [LARGE SCALE GENOMIC DNA]</scope>
    <source>
        <strain evidence="3 4">DSM 27783</strain>
    </source>
</reference>
<dbReference type="EMBL" id="RJVK01000004">
    <property type="protein sequence ID" value="ROR39058.1"/>
    <property type="molecule type" value="Genomic_DNA"/>
</dbReference>
<feature type="transmembrane region" description="Helical" evidence="1">
    <location>
        <begin position="111"/>
        <end position="130"/>
    </location>
</feature>
<dbReference type="AlphaFoldDB" id="A0AAJ4UX82"/>
<feature type="transmembrane region" description="Helical" evidence="1">
    <location>
        <begin position="142"/>
        <end position="167"/>
    </location>
</feature>
<dbReference type="GO" id="GO:0005548">
    <property type="term" value="F:phospholipid transporter activity"/>
    <property type="evidence" value="ECO:0007669"/>
    <property type="project" value="TreeGrafter"/>
</dbReference>
<dbReference type="GO" id="GO:0043190">
    <property type="term" value="C:ATP-binding cassette (ABC) transporter complex"/>
    <property type="evidence" value="ECO:0007669"/>
    <property type="project" value="InterPro"/>
</dbReference>
<evidence type="ECO:0000313" key="4">
    <source>
        <dbReference type="Proteomes" id="UP000272781"/>
    </source>
</evidence>
<comment type="similarity">
    <text evidence="1">Belongs to the MlaE permease family.</text>
</comment>
<gene>
    <name evidence="2" type="ORF">C6V80_09195</name>
    <name evidence="3" type="ORF">EDC58_1549</name>
</gene>
<evidence type="ECO:0000256" key="1">
    <source>
        <dbReference type="RuleBase" id="RU362044"/>
    </source>
</evidence>
<reference evidence="5" key="1">
    <citation type="submission" date="2018-03" db="EMBL/GenBank/DDBJ databases">
        <title>A comparative analysis of the Nautiliaceae.</title>
        <authorList>
            <person name="Grosche A."/>
            <person name="Smedile F."/>
            <person name="Vetriani C."/>
        </authorList>
    </citation>
    <scope>NUCLEOTIDE SEQUENCE [LARGE SCALE GENOMIC DNA]</scope>
    <source>
        <strain evidence="5">TB6</strain>
    </source>
</reference>
<dbReference type="Pfam" id="PF02405">
    <property type="entry name" value="MlaE"/>
    <property type="match status" value="1"/>
</dbReference>
<feature type="transmembrane region" description="Helical" evidence="1">
    <location>
        <begin position="293"/>
        <end position="313"/>
    </location>
</feature>
<dbReference type="PANTHER" id="PTHR30188:SF3">
    <property type="entry name" value="ABC TRANSPORTER PERMEASE"/>
    <property type="match status" value="1"/>
</dbReference>
<evidence type="ECO:0000313" key="2">
    <source>
        <dbReference type="EMBL" id="QCI29123.1"/>
    </source>
</evidence>
<dbReference type="Proteomes" id="UP000298805">
    <property type="component" value="Chromosome"/>
</dbReference>
<dbReference type="NCBIfam" id="TIGR00056">
    <property type="entry name" value="MlaE family lipid ABC transporter permease subunit"/>
    <property type="match status" value="1"/>
</dbReference>
<keyword evidence="1" id="KW-1133">Transmembrane helix</keyword>
<proteinExistence type="inferred from homology"/>
<keyword evidence="1" id="KW-0812">Transmembrane</keyword>
<dbReference type="InterPro" id="IPR030802">
    <property type="entry name" value="Permease_MalE"/>
</dbReference>
<evidence type="ECO:0000313" key="3">
    <source>
        <dbReference type="EMBL" id="ROR39058.1"/>
    </source>
</evidence>